<evidence type="ECO:0000259" key="10">
    <source>
        <dbReference type="PROSITE" id="PS51819"/>
    </source>
</evidence>
<comment type="function">
    <text evidence="9">Catalyzes the conversion of hemimercaptal, formed from methylglyoxal and glutathione, to S-lactoylglutathione.</text>
</comment>
<reference evidence="11 12" key="1">
    <citation type="journal article" date="2016" name="BMC Genomics">
        <title>Comparative genomics reveals Cyclospora cayetanensis possesses coccidia-like metabolism and invasion components but unique surface antigens.</title>
        <authorList>
            <person name="Liu S."/>
            <person name="Wang L."/>
            <person name="Zheng H."/>
            <person name="Xu Z."/>
            <person name="Roellig D.M."/>
            <person name="Li N."/>
            <person name="Frace M.A."/>
            <person name="Tang K."/>
            <person name="Arrowood M.J."/>
            <person name="Moss D.M."/>
            <person name="Zhang L."/>
            <person name="Feng Y."/>
            <person name="Xiao L."/>
        </authorList>
    </citation>
    <scope>NUCLEOTIDE SEQUENCE [LARGE SCALE GENOMIC DNA]</scope>
    <source>
        <strain evidence="11 12">CHN_HEN01</strain>
    </source>
</reference>
<comment type="catalytic activity">
    <reaction evidence="9">
        <text>(R)-S-lactoylglutathione = methylglyoxal + glutathione</text>
        <dbReference type="Rhea" id="RHEA:19069"/>
        <dbReference type="ChEBI" id="CHEBI:17158"/>
        <dbReference type="ChEBI" id="CHEBI:57474"/>
        <dbReference type="ChEBI" id="CHEBI:57925"/>
        <dbReference type="EC" id="4.4.1.5"/>
    </reaction>
</comment>
<comment type="pathway">
    <text evidence="1 9">Secondary metabolite metabolism; methylglyoxal degradation; (R)-lactate from methylglyoxal: step 1/2.</text>
</comment>
<proteinExistence type="inferred from homology"/>
<feature type="binding site" evidence="8">
    <location>
        <position position="120"/>
    </location>
    <ligand>
        <name>Zn(2+)</name>
        <dbReference type="ChEBI" id="CHEBI:29105"/>
        <note>ligand shared between dimeric partners</note>
    </ligand>
</feature>
<comment type="caution">
    <text evidence="11">The sequence shown here is derived from an EMBL/GenBank/DDBJ whole genome shotgun (WGS) entry which is preliminary data.</text>
</comment>
<dbReference type="Pfam" id="PF00903">
    <property type="entry name" value="Glyoxalase"/>
    <property type="match status" value="2"/>
</dbReference>
<evidence type="ECO:0000313" key="11">
    <source>
        <dbReference type="EMBL" id="OEH75161.1"/>
    </source>
</evidence>
<keyword evidence="4 8" id="KW-0479">Metal-binding</keyword>
<feature type="binding site" evidence="8">
    <location>
        <position position="23"/>
    </location>
    <ligand>
        <name>Zn(2+)</name>
        <dbReference type="ChEBI" id="CHEBI:29105"/>
        <note>ligand shared between dimeric partners</note>
    </ligand>
</feature>
<dbReference type="InterPro" id="IPR018146">
    <property type="entry name" value="Glyoxalase_1_CS"/>
</dbReference>
<dbReference type="FunCoup" id="A0A1D3CVF9">
    <property type="interactions" value="15"/>
</dbReference>
<dbReference type="InterPro" id="IPR004360">
    <property type="entry name" value="Glyas_Fos-R_dOase_dom"/>
</dbReference>
<dbReference type="VEuPathDB" id="ToxoDB:cyc_02538"/>
<gene>
    <name evidence="11" type="ORF">cyc_02538</name>
</gene>
<dbReference type="AlphaFoldDB" id="A0A1D3CVF9"/>
<dbReference type="PANTHER" id="PTHR10374:SF30">
    <property type="entry name" value="LACTOYLGLUTATHIONE LYASE"/>
    <property type="match status" value="1"/>
</dbReference>
<dbReference type="PROSITE" id="PS51819">
    <property type="entry name" value="VOC"/>
    <property type="match status" value="2"/>
</dbReference>
<evidence type="ECO:0000313" key="12">
    <source>
        <dbReference type="Proteomes" id="UP000095192"/>
    </source>
</evidence>
<feature type="binding site" evidence="8">
    <location>
        <position position="166"/>
    </location>
    <ligand>
        <name>Zn(2+)</name>
        <dbReference type="ChEBI" id="CHEBI:29105"/>
        <note>ligand shared between dimeric partners</note>
    </ligand>
</feature>
<protein>
    <recommendedName>
        <fullName evidence="3 9">Lactoylglutathione lyase</fullName>
        <ecNumber evidence="3 9">4.4.1.5</ecNumber>
    </recommendedName>
    <alternativeName>
        <fullName evidence="9">Glyoxalase I</fullName>
    </alternativeName>
</protein>
<dbReference type="PANTHER" id="PTHR10374">
    <property type="entry name" value="LACTOYLGLUTATHIONE LYASE GLYOXALASE I"/>
    <property type="match status" value="1"/>
</dbReference>
<comment type="cofactor">
    <cofactor evidence="8">
        <name>Zn(2+)</name>
        <dbReference type="ChEBI" id="CHEBI:29105"/>
    </cofactor>
    <text evidence="8">Binds 1 zinc ion per subunit. In the homodimer, two zinc ions are bound between subunits.</text>
</comment>
<dbReference type="SUPFAM" id="SSF54593">
    <property type="entry name" value="Glyoxalase/Bleomycin resistance protein/Dihydroxybiphenyl dioxygenase"/>
    <property type="match status" value="2"/>
</dbReference>
<evidence type="ECO:0000256" key="7">
    <source>
        <dbReference type="PIRSR" id="PIRSR604361-1"/>
    </source>
</evidence>
<evidence type="ECO:0000256" key="5">
    <source>
        <dbReference type="ARBA" id="ARBA00022833"/>
    </source>
</evidence>
<dbReference type="NCBIfam" id="TIGR00068">
    <property type="entry name" value="glyox_I"/>
    <property type="match status" value="1"/>
</dbReference>
<feature type="domain" description="VOC" evidence="10">
    <location>
        <begin position="18"/>
        <end position="170"/>
    </location>
</feature>
<dbReference type="InterPro" id="IPR029068">
    <property type="entry name" value="Glyas_Bleomycin-R_OHBP_Dase"/>
</dbReference>
<evidence type="ECO:0000256" key="3">
    <source>
        <dbReference type="ARBA" id="ARBA00012081"/>
    </source>
</evidence>
<dbReference type="PROSITE" id="PS00935">
    <property type="entry name" value="GLYOXALASE_I_2"/>
    <property type="match status" value="1"/>
</dbReference>
<accession>A0A1D3CVF9</accession>
<keyword evidence="6 9" id="KW-0456">Lyase</keyword>
<organism evidence="11 12">
    <name type="scientific">Cyclospora cayetanensis</name>
    <dbReference type="NCBI Taxonomy" id="88456"/>
    <lineage>
        <taxon>Eukaryota</taxon>
        <taxon>Sar</taxon>
        <taxon>Alveolata</taxon>
        <taxon>Apicomplexa</taxon>
        <taxon>Conoidasida</taxon>
        <taxon>Coccidia</taxon>
        <taxon>Eucoccidiorida</taxon>
        <taxon>Eimeriorina</taxon>
        <taxon>Eimeriidae</taxon>
        <taxon>Cyclospora</taxon>
    </lineage>
</organism>
<sequence length="336" mass="38121">MSGATASAGFRSIGEKYGFSWQQTMLRIKDPAISVPFYEKHFGMKLIHKYTFDEAGFSLFFLERPRDGATLPTPGTRESERYLWNMNGVCLELTHNHGSEKDPNFRVNNGNEEPHRGFGHIAFNCPDVVQVSEELEKEGVAFRKRPHEGRMKTIAFALDPDGYWIELCNRSPSCPFPEKFNLSQTMIRVKDPEKALKFYCDILGMKLLLKSKKEDFTNYFLAHLEPGATPPDPEGPDAPSFVKSLWMPVLELTHNHGTENDAAFSYHNGNDAPQGFGHIGMLCDNLEKACEELEAAGVKFRKRPQRYGLRADAKRAFFMFPLYPVVAVAVLSRMEK</sequence>
<evidence type="ECO:0000256" key="1">
    <source>
        <dbReference type="ARBA" id="ARBA00005008"/>
    </source>
</evidence>
<dbReference type="InterPro" id="IPR037523">
    <property type="entry name" value="VOC_core"/>
</dbReference>
<dbReference type="Proteomes" id="UP000095192">
    <property type="component" value="Unassembled WGS sequence"/>
</dbReference>
<keyword evidence="5 8" id="KW-0862">Zinc</keyword>
<dbReference type="GO" id="GO:0004462">
    <property type="term" value="F:lactoylglutathione lyase activity"/>
    <property type="evidence" value="ECO:0007669"/>
    <property type="project" value="UniProtKB-UniRule"/>
</dbReference>
<feature type="active site" description="Proton donor/acceptor" evidence="7">
    <location>
        <position position="166"/>
    </location>
</feature>
<dbReference type="InterPro" id="IPR004361">
    <property type="entry name" value="Glyoxalase_1"/>
</dbReference>
<evidence type="ECO:0000256" key="8">
    <source>
        <dbReference type="PIRSR" id="PIRSR604361-3"/>
    </source>
</evidence>
<dbReference type="EC" id="4.4.1.5" evidence="3 9"/>
<feature type="domain" description="VOC" evidence="10">
    <location>
        <begin position="181"/>
        <end position="330"/>
    </location>
</feature>
<dbReference type="GO" id="GO:0046872">
    <property type="term" value="F:metal ion binding"/>
    <property type="evidence" value="ECO:0007669"/>
    <property type="project" value="UniProtKB-UniRule"/>
</dbReference>
<feature type="binding site" evidence="8">
    <location>
        <position position="92"/>
    </location>
    <ligand>
        <name>Zn(2+)</name>
        <dbReference type="ChEBI" id="CHEBI:29105"/>
        <note>ligand shared between dimeric partners</note>
    </ligand>
</feature>
<keyword evidence="12" id="KW-1185">Reference proteome</keyword>
<evidence type="ECO:0000256" key="9">
    <source>
        <dbReference type="RuleBase" id="RU361179"/>
    </source>
</evidence>
<comment type="similarity">
    <text evidence="2 9">Belongs to the glyoxalase I family.</text>
</comment>
<dbReference type="PROSITE" id="PS00934">
    <property type="entry name" value="GLYOXALASE_I_1"/>
    <property type="match status" value="2"/>
</dbReference>
<dbReference type="InParanoid" id="A0A1D3CVF9"/>
<dbReference type="VEuPathDB" id="ToxoDB:LOC34619378"/>
<evidence type="ECO:0000256" key="2">
    <source>
        <dbReference type="ARBA" id="ARBA00010363"/>
    </source>
</evidence>
<evidence type="ECO:0000256" key="6">
    <source>
        <dbReference type="ARBA" id="ARBA00023239"/>
    </source>
</evidence>
<dbReference type="CDD" id="cd07233">
    <property type="entry name" value="GlxI_Zn"/>
    <property type="match status" value="2"/>
</dbReference>
<dbReference type="EMBL" id="JROU02001807">
    <property type="protein sequence ID" value="OEH75161.1"/>
    <property type="molecule type" value="Genomic_DNA"/>
</dbReference>
<name>A0A1D3CVF9_9EIME</name>
<evidence type="ECO:0000256" key="4">
    <source>
        <dbReference type="ARBA" id="ARBA00022723"/>
    </source>
</evidence>
<dbReference type="Gene3D" id="3.10.180.10">
    <property type="entry name" value="2,3-Dihydroxybiphenyl 1,2-Dioxygenase, domain 1"/>
    <property type="match status" value="2"/>
</dbReference>